<dbReference type="OrthoDB" id="238681at2759"/>
<organism evidence="13 14">
    <name type="scientific">Coniochaeta pulveracea</name>
    <dbReference type="NCBI Taxonomy" id="177199"/>
    <lineage>
        <taxon>Eukaryota</taxon>
        <taxon>Fungi</taxon>
        <taxon>Dikarya</taxon>
        <taxon>Ascomycota</taxon>
        <taxon>Pezizomycotina</taxon>
        <taxon>Sordariomycetes</taxon>
        <taxon>Sordariomycetidae</taxon>
        <taxon>Coniochaetales</taxon>
        <taxon>Coniochaetaceae</taxon>
        <taxon>Coniochaeta</taxon>
    </lineage>
</organism>
<evidence type="ECO:0000256" key="7">
    <source>
        <dbReference type="ARBA" id="ARBA00023239"/>
    </source>
</evidence>
<keyword evidence="5" id="KW-0378">Hydrolase</keyword>
<accession>A0A420YEW0</accession>
<evidence type="ECO:0000259" key="12">
    <source>
        <dbReference type="SMART" id="SM00478"/>
    </source>
</evidence>
<evidence type="ECO:0000256" key="10">
    <source>
        <dbReference type="ARBA" id="ARBA00023295"/>
    </source>
</evidence>
<evidence type="ECO:0000256" key="11">
    <source>
        <dbReference type="ARBA" id="ARBA00044632"/>
    </source>
</evidence>
<evidence type="ECO:0000256" key="5">
    <source>
        <dbReference type="ARBA" id="ARBA00022801"/>
    </source>
</evidence>
<gene>
    <name evidence="13" type="primary">OGG1</name>
    <name evidence="13" type="ORF">DL546_007739</name>
</gene>
<reference evidence="13 14" key="1">
    <citation type="submission" date="2018-08" db="EMBL/GenBank/DDBJ databases">
        <title>Draft genome of the lignicolous fungus Coniochaeta pulveracea.</title>
        <authorList>
            <person name="Borstlap C.J."/>
            <person name="De Witt R.N."/>
            <person name="Botha A."/>
            <person name="Volschenk H."/>
        </authorList>
    </citation>
    <scope>NUCLEOTIDE SEQUENCE [LARGE SCALE GENOMIC DNA]</scope>
    <source>
        <strain evidence="13 14">CAB683</strain>
    </source>
</reference>
<dbReference type="FunFam" id="1.10.1670.10:FF:000005">
    <property type="entry name" value="N-glycosylase/DNA lyase OGG1"/>
    <property type="match status" value="1"/>
</dbReference>
<evidence type="ECO:0000313" key="14">
    <source>
        <dbReference type="Proteomes" id="UP000275385"/>
    </source>
</evidence>
<dbReference type="Gene3D" id="1.10.1670.10">
    <property type="entry name" value="Helix-hairpin-Helix base-excision DNA repair enzymes (C-terminal)"/>
    <property type="match status" value="1"/>
</dbReference>
<keyword evidence="14" id="KW-1185">Reference proteome</keyword>
<dbReference type="Pfam" id="PF07934">
    <property type="entry name" value="OGG_N"/>
    <property type="match status" value="1"/>
</dbReference>
<keyword evidence="9" id="KW-0511">Multifunctional enzyme</keyword>
<name>A0A420YEW0_9PEZI</name>
<dbReference type="SMART" id="SM00478">
    <property type="entry name" value="ENDO3c"/>
    <property type="match status" value="1"/>
</dbReference>
<sequence length="434" mass="47798">MAQAAFKSYRAVHRHNAALWTSLPLAHCALQGRLLSLKQDPTHLYYKTTWPTSFSHPPEDDTLRLLTTYFNIPISLSQLYSHFSASDPNFALRSSSFTGIRILNQPSFECLLSFICSSNNHISRISSMVTKLATAYGPYIASVDGEAFHDFPTPKMLNVPGVEERLRSLGFGYRARYIAETARVLDQGLPEGWLDELRNPRSPAIGAMSLLSEKESTVSVSDKLVDDVATPSYKTAHAALLTLPGVGPKVSDCVCLMGLGWHEAVPVDTHVWQIATRDYGFGLGKKGLGKTFNKAVHDAVGDHFRGIWGEYAGWAQSVLFTANLKSFAEQAGGRSPVKKWGGVVKVDGTDEVVKGEEKEEVVKVEEKGEAMMVEVEIQEVKVEKKTVGRKRTISAIASAKENGGSEKVLIPPTRKSRRIKEQTQVKVFKTVNGM</sequence>
<dbReference type="PANTHER" id="PTHR10242:SF2">
    <property type="entry name" value="N-GLYCOSYLASE_DNA LYASE"/>
    <property type="match status" value="1"/>
</dbReference>
<dbReference type="CDD" id="cd00056">
    <property type="entry name" value="ENDO3c"/>
    <property type="match status" value="1"/>
</dbReference>
<protein>
    <recommendedName>
        <fullName evidence="3">DNA-(apurinic or apyrimidinic site) lyase</fullName>
        <ecNumber evidence="3">4.2.99.18</ecNumber>
    </recommendedName>
</protein>
<comment type="subcellular location">
    <subcellularLocation>
        <location evidence="1">Nucleus</location>
    </subcellularLocation>
</comment>
<keyword evidence="7" id="KW-0456">Lyase</keyword>
<comment type="caution">
    <text evidence="13">The sequence shown here is derived from an EMBL/GenBank/DDBJ whole genome shotgun (WGS) entry which is preliminary data.</text>
</comment>
<comment type="catalytic activity">
    <reaction evidence="11">
        <text>2'-deoxyribonucleotide-(2'-deoxyribose 5'-phosphate)-2'-deoxyribonucleotide-DNA = a 3'-end 2'-deoxyribonucleotide-(2,3-dehydro-2,3-deoxyribose 5'-phosphate)-DNA + a 5'-end 5'-phospho-2'-deoxyribonucleoside-DNA + H(+)</text>
        <dbReference type="Rhea" id="RHEA:66592"/>
        <dbReference type="Rhea" id="RHEA-COMP:13180"/>
        <dbReference type="Rhea" id="RHEA-COMP:16897"/>
        <dbReference type="Rhea" id="RHEA-COMP:17067"/>
        <dbReference type="ChEBI" id="CHEBI:15378"/>
        <dbReference type="ChEBI" id="CHEBI:136412"/>
        <dbReference type="ChEBI" id="CHEBI:157695"/>
        <dbReference type="ChEBI" id="CHEBI:167181"/>
        <dbReference type="EC" id="4.2.99.18"/>
    </reaction>
</comment>
<dbReference type="GO" id="GO:0003684">
    <property type="term" value="F:damaged DNA binding"/>
    <property type="evidence" value="ECO:0007669"/>
    <property type="project" value="InterPro"/>
</dbReference>
<dbReference type="AlphaFoldDB" id="A0A420YEW0"/>
<evidence type="ECO:0000313" key="13">
    <source>
        <dbReference type="EMBL" id="RKU46469.1"/>
    </source>
</evidence>
<dbReference type="STRING" id="177199.A0A420YEW0"/>
<dbReference type="InterPro" id="IPR012904">
    <property type="entry name" value="OGG_N"/>
</dbReference>
<comment type="similarity">
    <text evidence="2">Belongs to the type-1 OGG1 family.</text>
</comment>
<feature type="domain" description="HhH-GPD" evidence="12">
    <location>
        <begin position="116"/>
        <end position="317"/>
    </location>
</feature>
<dbReference type="SUPFAM" id="SSF48150">
    <property type="entry name" value="DNA-glycosylase"/>
    <property type="match status" value="1"/>
</dbReference>
<dbReference type="Pfam" id="PF00730">
    <property type="entry name" value="HhH-GPD"/>
    <property type="match status" value="1"/>
</dbReference>
<evidence type="ECO:0000256" key="1">
    <source>
        <dbReference type="ARBA" id="ARBA00004123"/>
    </source>
</evidence>
<dbReference type="PANTHER" id="PTHR10242">
    <property type="entry name" value="8-OXOGUANINE DNA GLYCOSYLASE"/>
    <property type="match status" value="1"/>
</dbReference>
<dbReference type="InterPro" id="IPR052054">
    <property type="entry name" value="Oxidative_DNA_repair_enzyme"/>
</dbReference>
<evidence type="ECO:0000256" key="6">
    <source>
        <dbReference type="ARBA" id="ARBA00023204"/>
    </source>
</evidence>
<dbReference type="Gene3D" id="1.10.340.30">
    <property type="entry name" value="Hypothetical protein, domain 2"/>
    <property type="match status" value="1"/>
</dbReference>
<keyword evidence="4" id="KW-0227">DNA damage</keyword>
<dbReference type="EC" id="4.2.99.18" evidence="3"/>
<dbReference type="GO" id="GO:0006289">
    <property type="term" value="P:nucleotide-excision repair"/>
    <property type="evidence" value="ECO:0007669"/>
    <property type="project" value="InterPro"/>
</dbReference>
<proteinExistence type="inferred from homology"/>
<dbReference type="GO" id="GO:0006285">
    <property type="term" value="P:base-excision repair, AP site formation"/>
    <property type="evidence" value="ECO:0007669"/>
    <property type="project" value="TreeGrafter"/>
</dbReference>
<keyword evidence="6" id="KW-0234">DNA repair</keyword>
<evidence type="ECO:0000256" key="8">
    <source>
        <dbReference type="ARBA" id="ARBA00023242"/>
    </source>
</evidence>
<dbReference type="SUPFAM" id="SSF55945">
    <property type="entry name" value="TATA-box binding protein-like"/>
    <property type="match status" value="1"/>
</dbReference>
<dbReference type="InterPro" id="IPR011257">
    <property type="entry name" value="DNA_glycosylase"/>
</dbReference>
<evidence type="ECO:0000256" key="9">
    <source>
        <dbReference type="ARBA" id="ARBA00023268"/>
    </source>
</evidence>
<dbReference type="GO" id="GO:0140078">
    <property type="term" value="F:class I DNA-(apurinic or apyrimidinic site) endonuclease activity"/>
    <property type="evidence" value="ECO:0007669"/>
    <property type="project" value="UniProtKB-EC"/>
</dbReference>
<keyword evidence="8" id="KW-0539">Nucleus</keyword>
<dbReference type="InterPro" id="IPR023170">
    <property type="entry name" value="HhH_base_excis_C"/>
</dbReference>
<dbReference type="InterPro" id="IPR003265">
    <property type="entry name" value="HhH-GPD_domain"/>
</dbReference>
<evidence type="ECO:0000256" key="4">
    <source>
        <dbReference type="ARBA" id="ARBA00022763"/>
    </source>
</evidence>
<dbReference type="GO" id="GO:0005634">
    <property type="term" value="C:nucleus"/>
    <property type="evidence" value="ECO:0007669"/>
    <property type="project" value="UniProtKB-SubCell"/>
</dbReference>
<evidence type="ECO:0000256" key="2">
    <source>
        <dbReference type="ARBA" id="ARBA00010679"/>
    </source>
</evidence>
<dbReference type="EMBL" id="QVQW01000014">
    <property type="protein sequence ID" value="RKU46469.1"/>
    <property type="molecule type" value="Genomic_DNA"/>
</dbReference>
<keyword evidence="10" id="KW-0326">Glycosidase</keyword>
<dbReference type="Proteomes" id="UP000275385">
    <property type="component" value="Unassembled WGS sequence"/>
</dbReference>
<dbReference type="GO" id="GO:0034039">
    <property type="term" value="F:8-oxo-7,8-dihydroguanine DNA N-glycosylase activity"/>
    <property type="evidence" value="ECO:0007669"/>
    <property type="project" value="TreeGrafter"/>
</dbReference>
<evidence type="ECO:0000256" key="3">
    <source>
        <dbReference type="ARBA" id="ARBA00012720"/>
    </source>
</evidence>